<dbReference type="Gene3D" id="3.40.50.1910">
    <property type="match status" value="1"/>
</dbReference>
<name>A0A8C9ZCW9_SANLU</name>
<evidence type="ECO:0000313" key="5">
    <source>
        <dbReference type="Proteomes" id="UP000694568"/>
    </source>
</evidence>
<proteinExistence type="inferred from homology"/>
<dbReference type="Gene3D" id="3.40.50.2060">
    <property type="match status" value="1"/>
</dbReference>
<dbReference type="InterPro" id="IPR043154">
    <property type="entry name" value="Sec-1-like_dom1"/>
</dbReference>
<evidence type="ECO:0000256" key="2">
    <source>
        <dbReference type="ARBA" id="ARBA00022448"/>
    </source>
</evidence>
<keyword evidence="2" id="KW-0813">Transport</keyword>
<dbReference type="Gene3D" id="3.90.830.10">
    <property type="entry name" value="Syntaxin Binding Protein 1, Chain A, domain 2"/>
    <property type="match status" value="1"/>
</dbReference>
<dbReference type="Gene3D" id="1.25.40.60">
    <property type="match status" value="1"/>
</dbReference>
<dbReference type="FunFam" id="3.90.830.10:FF:000001">
    <property type="entry name" value="syntaxin-binding protein 1 isoform X2"/>
    <property type="match status" value="1"/>
</dbReference>
<dbReference type="InterPro" id="IPR043127">
    <property type="entry name" value="Sec-1-like_dom3a"/>
</dbReference>
<organism evidence="4 5">
    <name type="scientific">Sander lucioperca</name>
    <name type="common">Pike-perch</name>
    <name type="synonym">Perca lucioperca</name>
    <dbReference type="NCBI Taxonomy" id="283035"/>
    <lineage>
        <taxon>Eukaryota</taxon>
        <taxon>Metazoa</taxon>
        <taxon>Chordata</taxon>
        <taxon>Craniata</taxon>
        <taxon>Vertebrata</taxon>
        <taxon>Euteleostomi</taxon>
        <taxon>Actinopterygii</taxon>
        <taxon>Neopterygii</taxon>
        <taxon>Teleostei</taxon>
        <taxon>Neoteleostei</taxon>
        <taxon>Acanthomorphata</taxon>
        <taxon>Eupercaria</taxon>
        <taxon>Perciformes</taxon>
        <taxon>Percoidei</taxon>
        <taxon>Percidae</taxon>
        <taxon>Luciopercinae</taxon>
        <taxon>Sander</taxon>
    </lineage>
</organism>
<dbReference type="GeneTree" id="ENSGT00940000160045"/>
<dbReference type="GO" id="GO:0019905">
    <property type="term" value="F:syntaxin binding"/>
    <property type="evidence" value="ECO:0007669"/>
    <property type="project" value="UniProtKB-ARBA"/>
</dbReference>
<keyword evidence="5" id="KW-1185">Reference proteome</keyword>
<comment type="similarity">
    <text evidence="1">Belongs to the STXBP/unc-18/SEC1 family.</text>
</comment>
<dbReference type="FunFam" id="3.40.50.2060:FF:000001">
    <property type="entry name" value="syntaxin-binding protein 1 isoform X2"/>
    <property type="match status" value="1"/>
</dbReference>
<sequence length="581" mass="65587">MAPSGLKAVVGEKILNGVIKSVKKDGEWKVLIVDHMSMRILSSCCKMSDILAEGVTIVEDINKRREPISSLEAIYLISPVEKSVHALINDFKDAAFTYKAAHIFFTDTCPDGLFTEIGRARVAKVIKTLKEINVAFLPYEAQVFSLDDPNSLYSFYSSKPNKDKDKMIENLAEQIATLCDTLKEYPYTEIKDNARLADEVYQRLTAHKADNPSMGEGADKARSQLLIVDRGFDPISPILHELTFQAMAYDLLDIKQDIYTYQTTGIGNSNDREVLLDEDDELWVQLRHMHIADVTKQLICYNTILVKKMFAFQANLKDLSQMLKKMPQYQKELSMYSTHLHLAEACMKTFKGSLDKLCEVEQDLAMGANAEGEPLKDAMKSIVPVLLNNEIGAYEKIRIILLYIFHKKRGIGEENLAKLIQHANIQADSNIITNLQNLGCNIIAGQTLPERRERTESTYQLSRWAPIIKDVMENAIEDKLDRKQWPFICDPAPINTTQTAVSSARFGHWHKNKSPTEYRSGPRLIIFVIGGVSQSEMRSAYEVTRATDGKWEVLIGSSHILTPTSFLNDLKSLDQVPNPDC</sequence>
<dbReference type="InterPro" id="IPR027482">
    <property type="entry name" value="Sec1-like_dom2"/>
</dbReference>
<dbReference type="InterPro" id="IPR001619">
    <property type="entry name" value="Sec1-like"/>
</dbReference>
<gene>
    <name evidence="4" type="primary">stxbp2</name>
</gene>
<reference evidence="4" key="1">
    <citation type="submission" date="2025-08" db="UniProtKB">
        <authorList>
            <consortium name="Ensembl"/>
        </authorList>
    </citation>
    <scope>IDENTIFICATION</scope>
</reference>
<dbReference type="GO" id="GO:0015031">
    <property type="term" value="P:protein transport"/>
    <property type="evidence" value="ECO:0007669"/>
    <property type="project" value="UniProtKB-KW"/>
</dbReference>
<dbReference type="SUPFAM" id="SSF56815">
    <property type="entry name" value="Sec1/munc18-like (SM) proteins"/>
    <property type="match status" value="1"/>
</dbReference>
<dbReference type="GO" id="GO:0016192">
    <property type="term" value="P:vesicle-mediated transport"/>
    <property type="evidence" value="ECO:0007669"/>
    <property type="project" value="InterPro"/>
</dbReference>
<dbReference type="PANTHER" id="PTHR11679">
    <property type="entry name" value="VESICLE PROTEIN SORTING-ASSOCIATED"/>
    <property type="match status" value="1"/>
</dbReference>
<dbReference type="AlphaFoldDB" id="A0A8C9ZCW9"/>
<reference evidence="4" key="2">
    <citation type="submission" date="2025-09" db="UniProtKB">
        <authorList>
            <consortium name="Ensembl"/>
        </authorList>
    </citation>
    <scope>IDENTIFICATION</scope>
</reference>
<dbReference type="PIRSF" id="PIRSF005715">
    <property type="entry name" value="VPS45_Sec1"/>
    <property type="match status" value="1"/>
</dbReference>
<protein>
    <submittedName>
        <fullName evidence="4">Syntaxin binding protein 2</fullName>
    </submittedName>
</protein>
<keyword evidence="3" id="KW-0653">Protein transport</keyword>
<evidence type="ECO:0000256" key="1">
    <source>
        <dbReference type="ARBA" id="ARBA00009884"/>
    </source>
</evidence>
<accession>A0A8C9ZCW9</accession>
<dbReference type="Pfam" id="PF00995">
    <property type="entry name" value="Sec1"/>
    <property type="match status" value="1"/>
</dbReference>
<dbReference type="InterPro" id="IPR036045">
    <property type="entry name" value="Sec1-like_sf"/>
</dbReference>
<dbReference type="Proteomes" id="UP000694568">
    <property type="component" value="Unplaced"/>
</dbReference>
<dbReference type="Ensembl" id="ENSSLUT00000039743.1">
    <property type="protein sequence ID" value="ENSSLUP00000038520.1"/>
    <property type="gene ID" value="ENSSLUG00000013789.1"/>
</dbReference>
<evidence type="ECO:0000313" key="4">
    <source>
        <dbReference type="Ensembl" id="ENSSLUP00000038520.1"/>
    </source>
</evidence>
<evidence type="ECO:0000256" key="3">
    <source>
        <dbReference type="ARBA" id="ARBA00022927"/>
    </source>
</evidence>